<dbReference type="GO" id="GO:0030154">
    <property type="term" value="P:cell differentiation"/>
    <property type="evidence" value="ECO:0007669"/>
    <property type="project" value="UniProtKB-KW"/>
</dbReference>
<dbReference type="EMBL" id="KQ242937">
    <property type="protein sequence ID" value="KNC76856.1"/>
    <property type="molecule type" value="Genomic_DNA"/>
</dbReference>
<evidence type="ECO:0000259" key="15">
    <source>
        <dbReference type="Pfam" id="PF02544"/>
    </source>
</evidence>
<evidence type="ECO:0000256" key="6">
    <source>
        <dbReference type="ARBA" id="ARBA00022782"/>
    </source>
</evidence>
<keyword evidence="5 14" id="KW-0812">Transmembrane</keyword>
<sequence length="204" mass="23072">MFQESPTLFWTVYGLMTGDGDRLLAPVNMSLLSLFAVHYINRALIYPFRLKSSNGTPLTIVVLAGLFCSVNGYMQAMQLTEIADYETEYLTSPQFVFGVAMFCCGMYINIQADGILLNLRHPGQTEYSIPLRGMFRYVSGANFLGEMVEWIGFAIASNSLPATAFAVYTICNIFPRALAHHKWYQSKFGIKYPKRRKAVIPFVW</sequence>
<dbReference type="STRING" id="667725.A0A0L0FK47"/>
<protein>
    <recommendedName>
        <fullName evidence="4">3-oxo-5alpha-steroid 4-dehydrogenase (NADP(+))</fullName>
        <ecNumber evidence="4">1.3.1.22</ecNumber>
    </recommendedName>
</protein>
<dbReference type="Proteomes" id="UP000054560">
    <property type="component" value="Unassembled WGS sequence"/>
</dbReference>
<gene>
    <name evidence="16" type="ORF">SARC_10663</name>
</gene>
<keyword evidence="8" id="KW-0492">Microsome</keyword>
<dbReference type="GO" id="GO:0006694">
    <property type="term" value="P:steroid biosynthetic process"/>
    <property type="evidence" value="ECO:0007669"/>
    <property type="project" value="TreeGrafter"/>
</dbReference>
<reference evidence="16 17" key="1">
    <citation type="submission" date="2011-02" db="EMBL/GenBank/DDBJ databases">
        <title>The Genome Sequence of Sphaeroforma arctica JP610.</title>
        <authorList>
            <consortium name="The Broad Institute Genome Sequencing Platform"/>
            <person name="Russ C."/>
            <person name="Cuomo C."/>
            <person name="Young S.K."/>
            <person name="Zeng Q."/>
            <person name="Gargeya S."/>
            <person name="Alvarado L."/>
            <person name="Berlin A."/>
            <person name="Chapman S.B."/>
            <person name="Chen Z."/>
            <person name="Freedman E."/>
            <person name="Gellesch M."/>
            <person name="Goldberg J."/>
            <person name="Griggs A."/>
            <person name="Gujja S."/>
            <person name="Heilman E."/>
            <person name="Heiman D."/>
            <person name="Howarth C."/>
            <person name="Mehta T."/>
            <person name="Neiman D."/>
            <person name="Pearson M."/>
            <person name="Roberts A."/>
            <person name="Saif S."/>
            <person name="Shea T."/>
            <person name="Shenoy N."/>
            <person name="Sisk P."/>
            <person name="Stolte C."/>
            <person name="Sykes S."/>
            <person name="White J."/>
            <person name="Yandava C."/>
            <person name="Burger G."/>
            <person name="Gray M.W."/>
            <person name="Holland P.W.H."/>
            <person name="King N."/>
            <person name="Lang F.B.F."/>
            <person name="Roger A.J."/>
            <person name="Ruiz-Trillo I."/>
            <person name="Haas B."/>
            <person name="Nusbaum C."/>
            <person name="Birren B."/>
        </authorList>
    </citation>
    <scope>NUCLEOTIDE SEQUENCE [LARGE SCALE GENOMIC DNA]</scope>
    <source>
        <strain evidence="16 17">JP610</strain>
    </source>
</reference>
<keyword evidence="6" id="KW-0221">Differentiation</keyword>
<evidence type="ECO:0000256" key="11">
    <source>
        <dbReference type="ARBA" id="ARBA00023002"/>
    </source>
</evidence>
<dbReference type="GeneID" id="25911167"/>
<dbReference type="InterPro" id="IPR039357">
    <property type="entry name" value="SRD5A/TECR"/>
</dbReference>
<proteinExistence type="inferred from homology"/>
<keyword evidence="13 14" id="KW-0472">Membrane</keyword>
<evidence type="ECO:0000256" key="12">
    <source>
        <dbReference type="ARBA" id="ARBA00023098"/>
    </source>
</evidence>
<keyword evidence="11" id="KW-0560">Oxidoreductase</keyword>
<keyword evidence="17" id="KW-1185">Reference proteome</keyword>
<organism evidence="16 17">
    <name type="scientific">Sphaeroforma arctica JP610</name>
    <dbReference type="NCBI Taxonomy" id="667725"/>
    <lineage>
        <taxon>Eukaryota</taxon>
        <taxon>Ichthyosporea</taxon>
        <taxon>Ichthyophonida</taxon>
        <taxon>Sphaeroforma</taxon>
    </lineage>
</organism>
<dbReference type="EC" id="1.3.1.22" evidence="4"/>
<keyword evidence="7" id="KW-0256">Endoplasmic reticulum</keyword>
<dbReference type="Pfam" id="PF02544">
    <property type="entry name" value="Steroid_dh"/>
    <property type="match status" value="1"/>
</dbReference>
<dbReference type="PANTHER" id="PTHR10556:SF57">
    <property type="entry name" value="3-OXO-5-ALPHA-STEROID 4-DEHYDROGENASE 1"/>
    <property type="match status" value="1"/>
</dbReference>
<dbReference type="OrthoDB" id="5788137at2759"/>
<evidence type="ECO:0000256" key="5">
    <source>
        <dbReference type="ARBA" id="ARBA00022692"/>
    </source>
</evidence>
<dbReference type="PROSITE" id="PS50244">
    <property type="entry name" value="S5A_REDUCTASE"/>
    <property type="match status" value="1"/>
</dbReference>
<evidence type="ECO:0000256" key="9">
    <source>
        <dbReference type="ARBA" id="ARBA00022857"/>
    </source>
</evidence>
<dbReference type="PANTHER" id="PTHR10556">
    <property type="entry name" value="3-OXO-5-ALPHA-STEROID 4-DEHYDROGENASE"/>
    <property type="match status" value="1"/>
</dbReference>
<evidence type="ECO:0000256" key="3">
    <source>
        <dbReference type="ARBA" id="ARBA00007742"/>
    </source>
</evidence>
<feature type="transmembrane region" description="Helical" evidence="14">
    <location>
        <begin position="56"/>
        <end position="74"/>
    </location>
</feature>
<evidence type="ECO:0000256" key="4">
    <source>
        <dbReference type="ARBA" id="ARBA00012049"/>
    </source>
</evidence>
<dbReference type="eggNOG" id="KOG1638">
    <property type="taxonomic scope" value="Eukaryota"/>
</dbReference>
<feature type="transmembrane region" description="Helical" evidence="14">
    <location>
        <begin position="94"/>
        <end position="110"/>
    </location>
</feature>
<evidence type="ECO:0000256" key="1">
    <source>
        <dbReference type="ARBA" id="ARBA00004477"/>
    </source>
</evidence>
<dbReference type="RefSeq" id="XP_014150758.1">
    <property type="nucleotide sequence ID" value="XM_014295283.1"/>
</dbReference>
<evidence type="ECO:0000256" key="10">
    <source>
        <dbReference type="ARBA" id="ARBA00022989"/>
    </source>
</evidence>
<evidence type="ECO:0000256" key="13">
    <source>
        <dbReference type="ARBA" id="ARBA00023136"/>
    </source>
</evidence>
<dbReference type="AlphaFoldDB" id="A0A0L0FK47"/>
<comment type="similarity">
    <text evidence="3">Belongs to the steroid 5-alpha reductase family.</text>
</comment>
<evidence type="ECO:0000313" key="16">
    <source>
        <dbReference type="EMBL" id="KNC76856.1"/>
    </source>
</evidence>
<dbReference type="Gene3D" id="1.20.120.1630">
    <property type="match status" value="1"/>
</dbReference>
<accession>A0A0L0FK47</accession>
<keyword evidence="10 14" id="KW-1133">Transmembrane helix</keyword>
<feature type="domain" description="3-oxo-5-alpha-steroid 4-dehydrogenase C-terminal" evidence="15">
    <location>
        <begin position="55"/>
        <end position="204"/>
    </location>
</feature>
<comment type="subcellular location">
    <subcellularLocation>
        <location evidence="1">Endoplasmic reticulum membrane</location>
        <topology evidence="1">Multi-pass membrane protein</topology>
    </subcellularLocation>
    <subcellularLocation>
        <location evidence="2">Microsome membrane</location>
    </subcellularLocation>
</comment>
<evidence type="ECO:0000256" key="2">
    <source>
        <dbReference type="ARBA" id="ARBA00004524"/>
    </source>
</evidence>
<dbReference type="InterPro" id="IPR001104">
    <property type="entry name" value="3-oxo-5_a-steroid_4-DH_C"/>
</dbReference>
<dbReference type="GO" id="GO:0005789">
    <property type="term" value="C:endoplasmic reticulum membrane"/>
    <property type="evidence" value="ECO:0007669"/>
    <property type="project" value="UniProtKB-SubCell"/>
</dbReference>
<dbReference type="GO" id="GO:0047751">
    <property type="term" value="F:3-oxo-5-alpha-steroid 4-dehydrogenase (NADP+) activity"/>
    <property type="evidence" value="ECO:0007669"/>
    <property type="project" value="UniProtKB-EC"/>
</dbReference>
<dbReference type="FunFam" id="1.20.120.1630:FF:000002">
    <property type="entry name" value="Steroid 5 alpha-reductase 1"/>
    <property type="match status" value="1"/>
</dbReference>
<evidence type="ECO:0000256" key="7">
    <source>
        <dbReference type="ARBA" id="ARBA00022824"/>
    </source>
</evidence>
<keyword evidence="9" id="KW-0521">NADP</keyword>
<evidence type="ECO:0000256" key="14">
    <source>
        <dbReference type="SAM" id="Phobius"/>
    </source>
</evidence>
<keyword evidence="12" id="KW-0443">Lipid metabolism</keyword>
<evidence type="ECO:0000256" key="8">
    <source>
        <dbReference type="ARBA" id="ARBA00022848"/>
    </source>
</evidence>
<evidence type="ECO:0000313" key="17">
    <source>
        <dbReference type="Proteomes" id="UP000054560"/>
    </source>
</evidence>
<name>A0A0L0FK47_9EUKA</name>
<feature type="transmembrane region" description="Helical" evidence="14">
    <location>
        <begin position="23"/>
        <end position="44"/>
    </location>
</feature>